<reference evidence="3 4" key="1">
    <citation type="journal article" date="2018" name="Nat. Ecol. Evol.">
        <title>Pezizomycetes genomes reveal the molecular basis of ectomycorrhizal truffle lifestyle.</title>
        <authorList>
            <person name="Murat C."/>
            <person name="Payen T."/>
            <person name="Noel B."/>
            <person name="Kuo A."/>
            <person name="Morin E."/>
            <person name="Chen J."/>
            <person name="Kohler A."/>
            <person name="Krizsan K."/>
            <person name="Balestrini R."/>
            <person name="Da Silva C."/>
            <person name="Montanini B."/>
            <person name="Hainaut M."/>
            <person name="Levati E."/>
            <person name="Barry K.W."/>
            <person name="Belfiori B."/>
            <person name="Cichocki N."/>
            <person name="Clum A."/>
            <person name="Dockter R.B."/>
            <person name="Fauchery L."/>
            <person name="Guy J."/>
            <person name="Iotti M."/>
            <person name="Le Tacon F."/>
            <person name="Lindquist E.A."/>
            <person name="Lipzen A."/>
            <person name="Malagnac F."/>
            <person name="Mello A."/>
            <person name="Molinier V."/>
            <person name="Miyauchi S."/>
            <person name="Poulain J."/>
            <person name="Riccioni C."/>
            <person name="Rubini A."/>
            <person name="Sitrit Y."/>
            <person name="Splivallo R."/>
            <person name="Traeger S."/>
            <person name="Wang M."/>
            <person name="Zifcakova L."/>
            <person name="Wipf D."/>
            <person name="Zambonelli A."/>
            <person name="Paolocci F."/>
            <person name="Nowrousian M."/>
            <person name="Ottonello S."/>
            <person name="Baldrian P."/>
            <person name="Spatafora J.W."/>
            <person name="Henrissat B."/>
            <person name="Nagy L.G."/>
            <person name="Aury J.M."/>
            <person name="Wincker P."/>
            <person name="Grigoriev I.V."/>
            <person name="Bonfante P."/>
            <person name="Martin F.M."/>
        </authorList>
    </citation>
    <scope>NUCLEOTIDE SEQUENCE [LARGE SCALE GENOMIC DNA]</scope>
    <source>
        <strain evidence="3 4">CCBAS932</strain>
    </source>
</reference>
<organism evidence="3 4">
    <name type="scientific">Morchella conica CCBAS932</name>
    <dbReference type="NCBI Taxonomy" id="1392247"/>
    <lineage>
        <taxon>Eukaryota</taxon>
        <taxon>Fungi</taxon>
        <taxon>Dikarya</taxon>
        <taxon>Ascomycota</taxon>
        <taxon>Pezizomycotina</taxon>
        <taxon>Pezizomycetes</taxon>
        <taxon>Pezizales</taxon>
        <taxon>Morchellaceae</taxon>
        <taxon>Morchella</taxon>
    </lineage>
</organism>
<dbReference type="OrthoDB" id="5232919at2759"/>
<feature type="region of interest" description="Disordered" evidence="1">
    <location>
        <begin position="76"/>
        <end position="145"/>
    </location>
</feature>
<dbReference type="PANTHER" id="PTHR47558:SF1">
    <property type="entry name" value="HISTONE DEACETYLASE HOS3"/>
    <property type="match status" value="1"/>
</dbReference>
<name>A0A3N4KET4_9PEZI</name>
<feature type="compositionally biased region" description="Low complexity" evidence="1">
    <location>
        <begin position="760"/>
        <end position="784"/>
    </location>
</feature>
<sequence>MPSRSAAPTPSGHRRLSGTSSVSSHQPTPDPSRKLTESLSSLSLQTALSSPFQPGAPAAAAPANATQLLPRRSSMDLRHSAGSGRDSTTSSPLPDTHPRRTLSRAPSTPNIRKRPSITSLTSDGTSPSTLTSPLVPNSRTSLGRRSSMMSLRSLSVATPDPALHIPPLHRKEGIPVQHLTAPTTVVFHDTSYRHKYSRPNTTKADLASIVERPERISAATLGVTAAQTHIGRAKLSLRKSVRMGGLLDPEVMLVHAHGDGRSGKKTWPEELAAMCGLAAEKLAKGECEVPRNLHQGDLYLCAESREDMEGCLGALYDGVDIVFGCANGLDGHEMDEEDQSGVRRAFVCIRPPGHHCAETQPSGFCWLNNVHIAIAHAARQHGLTHAVILDFDLHHGDGSQSIAWTLNNIANSGNASTKKTAGIHVPNIGYFSLHDINSYPCEDGDMDKVKNASLNIEAHGQFIHNIHLKPYNSVEEFWELYENKYYSVIAKAREFLAEASVSKPKKNGREYKAGVFISAGFDASEHESSGMQRHAVNVPTSFYARFTSDALALAEQYCEGRVLSVLEGGYSDRALITGIMAHLAGLACPSPTTVSGFVPPTTGLLPVPEPYATRPSSADRGWDPEWWGSESIGELERYYEKMTFKKVVTDKPSTSYLSATTASIARSETPRRVVSSAGTGNSPPLPPPVIPWEVRAFELSRKIIPEFQESVEIPPLSKSSKNKRHSVAVVPDSSTRVLRDRKAKTPDAAAPLDVRRRRTTTGGAVSTASSRAPSRAPSRAMSTRGTTPLPPRDLEPIPIATGRRVVSASASPVVVAAPRPLARKSSVVGNSAGQRSPPVLLRKASLTTFDGTRTTGTSSTSPSASSGSTSPRAAVAPKKEVSDELVKKFAKIKITYKNREKEEEILRMERQKEELERKLEAEKKRLSRAAKKSPTTTTTGSTRSPSAAMPNGGGMARARSVSGAGSVRAQVNGLDKMSGQGNFHGGGQAAEKETKMVTPPLQTGAQAVDRTYRGGDIKFSATGPEPGPAGFMGRTG</sequence>
<dbReference type="InterPro" id="IPR023801">
    <property type="entry name" value="His_deacetylse_dom"/>
</dbReference>
<dbReference type="Pfam" id="PF00850">
    <property type="entry name" value="Hist_deacetyl"/>
    <property type="match status" value="1"/>
</dbReference>
<dbReference type="Proteomes" id="UP000277580">
    <property type="component" value="Unassembled WGS sequence"/>
</dbReference>
<feature type="region of interest" description="Disordered" evidence="1">
    <location>
        <begin position="847"/>
        <end position="881"/>
    </location>
</feature>
<feature type="compositionally biased region" description="Polar residues" evidence="1">
    <location>
        <begin position="104"/>
        <end position="137"/>
    </location>
</feature>
<gene>
    <name evidence="3" type="ORF">P167DRAFT_511328</name>
</gene>
<dbReference type="InterPro" id="IPR037138">
    <property type="entry name" value="His_deacetylse_dom_sf"/>
</dbReference>
<keyword evidence="4" id="KW-1185">Reference proteome</keyword>
<feature type="region of interest" description="Disordered" evidence="1">
    <location>
        <begin position="1"/>
        <end position="63"/>
    </location>
</feature>
<dbReference type="Gene3D" id="3.40.800.20">
    <property type="entry name" value="Histone deacetylase domain"/>
    <property type="match status" value="1"/>
</dbReference>
<dbReference type="EMBL" id="ML119156">
    <property type="protein sequence ID" value="RPB09000.1"/>
    <property type="molecule type" value="Genomic_DNA"/>
</dbReference>
<evidence type="ECO:0000256" key="1">
    <source>
        <dbReference type="SAM" id="MobiDB-lite"/>
    </source>
</evidence>
<evidence type="ECO:0000259" key="2">
    <source>
        <dbReference type="Pfam" id="PF00850"/>
    </source>
</evidence>
<protein>
    <submittedName>
        <fullName evidence="3">Arginase/deacetylase</fullName>
    </submittedName>
</protein>
<accession>A0A3N4KET4</accession>
<dbReference type="InterPro" id="IPR000286">
    <property type="entry name" value="HDACs"/>
</dbReference>
<evidence type="ECO:0000313" key="4">
    <source>
        <dbReference type="Proteomes" id="UP000277580"/>
    </source>
</evidence>
<dbReference type="GO" id="GO:0010468">
    <property type="term" value="P:regulation of gene expression"/>
    <property type="evidence" value="ECO:0007669"/>
    <property type="project" value="UniProtKB-ARBA"/>
</dbReference>
<dbReference type="InterPro" id="IPR023696">
    <property type="entry name" value="Ureohydrolase_dom_sf"/>
</dbReference>
<dbReference type="CDD" id="cd09998">
    <property type="entry name" value="HDAC_Hos3"/>
    <property type="match status" value="1"/>
</dbReference>
<feature type="region of interest" description="Disordered" evidence="1">
    <location>
        <begin position="922"/>
        <end position="1036"/>
    </location>
</feature>
<feature type="region of interest" description="Disordered" evidence="1">
    <location>
        <begin position="715"/>
        <end position="796"/>
    </location>
</feature>
<dbReference type="STRING" id="1392247.A0A3N4KET4"/>
<dbReference type="AlphaFoldDB" id="A0A3N4KET4"/>
<dbReference type="InterPro" id="IPR053244">
    <property type="entry name" value="HDAC_HD_type_1"/>
</dbReference>
<dbReference type="GO" id="GO:0005634">
    <property type="term" value="C:nucleus"/>
    <property type="evidence" value="ECO:0007669"/>
    <property type="project" value="TreeGrafter"/>
</dbReference>
<dbReference type="GO" id="GO:0004407">
    <property type="term" value="F:histone deacetylase activity"/>
    <property type="evidence" value="ECO:0007669"/>
    <property type="project" value="TreeGrafter"/>
</dbReference>
<dbReference type="InParanoid" id="A0A3N4KET4"/>
<feature type="compositionally biased region" description="Low complexity" evidence="1">
    <location>
        <begin position="932"/>
        <end position="948"/>
    </location>
</feature>
<dbReference type="PANTHER" id="PTHR47558">
    <property type="entry name" value="HISTONE DEACETYLASE HOS3"/>
    <property type="match status" value="1"/>
</dbReference>
<dbReference type="PRINTS" id="PR01270">
    <property type="entry name" value="HDASUPER"/>
</dbReference>
<dbReference type="SUPFAM" id="SSF52768">
    <property type="entry name" value="Arginase/deacetylase"/>
    <property type="match status" value="1"/>
</dbReference>
<feature type="domain" description="Histone deacetylase" evidence="2">
    <location>
        <begin position="292"/>
        <end position="585"/>
    </location>
</feature>
<feature type="compositionally biased region" description="Low complexity" evidence="1">
    <location>
        <begin position="37"/>
        <end position="63"/>
    </location>
</feature>
<feature type="compositionally biased region" description="Polar residues" evidence="1">
    <location>
        <begin position="17"/>
        <end position="27"/>
    </location>
</feature>
<evidence type="ECO:0000313" key="3">
    <source>
        <dbReference type="EMBL" id="RPB09000.1"/>
    </source>
</evidence>
<feature type="compositionally biased region" description="Low complexity" evidence="1">
    <location>
        <begin position="847"/>
        <end position="870"/>
    </location>
</feature>
<proteinExistence type="predicted"/>